<dbReference type="Proteomes" id="UP000589626">
    <property type="component" value="Unassembled WGS sequence"/>
</dbReference>
<keyword evidence="2" id="KW-1185">Reference proteome</keyword>
<protein>
    <recommendedName>
        <fullName evidence="3">Type IV toxin-antitoxin system AbiEi family antitoxin domain-containing protein</fullName>
    </recommendedName>
</protein>
<organism evidence="1 2">
    <name type="scientific">Nocardioides soli</name>
    <dbReference type="NCBI Taxonomy" id="1036020"/>
    <lineage>
        <taxon>Bacteria</taxon>
        <taxon>Bacillati</taxon>
        <taxon>Actinomycetota</taxon>
        <taxon>Actinomycetes</taxon>
        <taxon>Propionibacteriales</taxon>
        <taxon>Nocardioidaceae</taxon>
        <taxon>Nocardioides</taxon>
    </lineage>
</organism>
<evidence type="ECO:0008006" key="3">
    <source>
        <dbReference type="Google" id="ProtNLM"/>
    </source>
</evidence>
<proteinExistence type="predicted"/>
<dbReference type="AlphaFoldDB" id="A0A7W4Z1V8"/>
<comment type="caution">
    <text evidence="1">The sequence shown here is derived from an EMBL/GenBank/DDBJ whole genome shotgun (WGS) entry which is preliminary data.</text>
</comment>
<name>A0A7W4Z1V8_9ACTN</name>
<evidence type="ECO:0000313" key="2">
    <source>
        <dbReference type="Proteomes" id="UP000589626"/>
    </source>
</evidence>
<gene>
    <name evidence="1" type="ORF">FHU40_002057</name>
</gene>
<accession>A0A7W4Z1V8</accession>
<dbReference type="EMBL" id="JACHWR010000001">
    <property type="protein sequence ID" value="MBB3042256.1"/>
    <property type="molecule type" value="Genomic_DNA"/>
</dbReference>
<dbReference type="RefSeq" id="WP_183592065.1">
    <property type="nucleotide sequence ID" value="NZ_JACHWR010000001.1"/>
</dbReference>
<sequence length="322" mass="35445">MDQHPALGLDESALAALLAQQDGVVSRRQLRSLGAQRHDIDRLLRRHRLAQSHPRVYVDHTGPLTPRQRAWAAVLYAAPAALSGRSALADPEPNAPVHVSIDASRRLTAPDGVRIQRRRDFAAQVLWNASPPRLRYDAAVLDLVEEASDEMAVVRLLSDAIGSRRTTVARLRSTLAGRSRMPRRRWLSRLLDDLATGACSVLEHAYLTRVERAHGLPLPDRQAVRTGVAGREYRDASYAVGVTVELDGRLGHASFDGGGRDADRDLDDHADGREAVRLRWHQVVDTPCRTALQLARILQRRGWAGMPIACGPDCAVAELATE</sequence>
<evidence type="ECO:0000313" key="1">
    <source>
        <dbReference type="EMBL" id="MBB3042256.1"/>
    </source>
</evidence>
<reference evidence="1 2" key="1">
    <citation type="submission" date="2020-08" db="EMBL/GenBank/DDBJ databases">
        <title>Sequencing the genomes of 1000 actinobacteria strains.</title>
        <authorList>
            <person name="Klenk H.-P."/>
        </authorList>
    </citation>
    <scope>NUCLEOTIDE SEQUENCE [LARGE SCALE GENOMIC DNA]</scope>
    <source>
        <strain evidence="1 2">DSM 105498</strain>
    </source>
</reference>